<organism evidence="1 2">
    <name type="scientific">Syntrophus gentianae</name>
    <dbReference type="NCBI Taxonomy" id="43775"/>
    <lineage>
        <taxon>Bacteria</taxon>
        <taxon>Pseudomonadati</taxon>
        <taxon>Thermodesulfobacteriota</taxon>
        <taxon>Syntrophia</taxon>
        <taxon>Syntrophales</taxon>
        <taxon>Syntrophaceae</taxon>
        <taxon>Syntrophus</taxon>
    </lineage>
</organism>
<dbReference type="RefSeq" id="WP_093883545.1">
    <property type="nucleotide sequence ID" value="NZ_FOBS01000013.1"/>
</dbReference>
<dbReference type="AlphaFoldDB" id="A0A1H7Y0Q2"/>
<dbReference type="OrthoDB" id="9990196at2"/>
<protein>
    <submittedName>
        <fullName evidence="1">Uncharacterized protein</fullName>
    </submittedName>
</protein>
<name>A0A1H7Y0Q2_9BACT</name>
<evidence type="ECO:0000313" key="1">
    <source>
        <dbReference type="EMBL" id="SEM38927.1"/>
    </source>
</evidence>
<evidence type="ECO:0000313" key="2">
    <source>
        <dbReference type="Proteomes" id="UP000198744"/>
    </source>
</evidence>
<dbReference type="EMBL" id="FOBS01000013">
    <property type="protein sequence ID" value="SEM38927.1"/>
    <property type="molecule type" value="Genomic_DNA"/>
</dbReference>
<gene>
    <name evidence="1" type="ORF">SAMN04489760_11313</name>
</gene>
<sequence length="104" mass="11769">MNTDDFETILNEDTTTRSGAFRLWVAVLLDAVLTLKGERVGSRELAKSFIFDAGNVFLDLICGEMNIEPSLFRKHLEQELLASQRIAIWRSQSRQQNAQVSSIP</sequence>
<accession>A0A1H7Y0Q2</accession>
<reference evidence="1 2" key="1">
    <citation type="submission" date="2016-10" db="EMBL/GenBank/DDBJ databases">
        <authorList>
            <person name="de Groot N.N."/>
        </authorList>
    </citation>
    <scope>NUCLEOTIDE SEQUENCE [LARGE SCALE GENOMIC DNA]</scope>
    <source>
        <strain evidence="1 2">DSM 8423</strain>
    </source>
</reference>
<keyword evidence="2" id="KW-1185">Reference proteome</keyword>
<dbReference type="Proteomes" id="UP000198744">
    <property type="component" value="Unassembled WGS sequence"/>
</dbReference>
<proteinExistence type="predicted"/>